<proteinExistence type="predicted"/>
<evidence type="ECO:0000313" key="2">
    <source>
        <dbReference type="Proteomes" id="UP000616346"/>
    </source>
</evidence>
<accession>A0ABR8V7Q5</accession>
<reference evidence="1 2" key="1">
    <citation type="submission" date="2020-08" db="EMBL/GenBank/DDBJ databases">
        <title>A Genomic Blueprint of the Chicken Gut Microbiome.</title>
        <authorList>
            <person name="Gilroy R."/>
            <person name="Ravi A."/>
            <person name="Getino M."/>
            <person name="Pursley I."/>
            <person name="Horton D.L."/>
            <person name="Alikhan N.-F."/>
            <person name="Baker D."/>
            <person name="Gharbi K."/>
            <person name="Hall N."/>
            <person name="Watson M."/>
            <person name="Adriaenssens E.M."/>
            <person name="Foster-Nyarko E."/>
            <person name="Jarju S."/>
            <person name="Secka A."/>
            <person name="Antonio M."/>
            <person name="Oren A."/>
            <person name="Chaudhuri R."/>
            <person name="La Ragione R.M."/>
            <person name="Hildebrand F."/>
            <person name="Pallen M.J."/>
        </authorList>
    </citation>
    <scope>NUCLEOTIDE SEQUENCE [LARGE SCALE GENOMIC DNA]</scope>
    <source>
        <strain evidence="1 2">Sa1YUN3</strain>
    </source>
</reference>
<dbReference type="EMBL" id="JACSPQ010000001">
    <property type="protein sequence ID" value="MBD8000792.1"/>
    <property type="molecule type" value="Genomic_DNA"/>
</dbReference>
<protein>
    <submittedName>
        <fullName evidence="1">Uncharacterized protein</fullName>
    </submittedName>
</protein>
<keyword evidence="2" id="KW-1185">Reference proteome</keyword>
<dbReference type="PROSITE" id="PS51257">
    <property type="entry name" value="PROKAR_LIPOPROTEIN"/>
    <property type="match status" value="1"/>
</dbReference>
<sequence>MKLKHFLAGITLAACTFISTSCSDDDYSPITLISISEQAPFINEETNTLTFNPFNEGVSFHISGGDGGRYIIRNSNQEVVDFDYDGETLIIKPSTLGEATIAIHDNSGNSYTLKIIVEYTSVSFQTTSITTDIEAPNMTQASIRQLEEQIIADSPVAVESIFTFTYTNKEQTEGSVTIAPNRAGQSSNGIFTQELKYTQDTGTSYIEYAITLAGNESHVMMLMSQTDITRESPLVPMSMVEDVTATYQTTYPDLESARLIFTVITQP</sequence>
<gene>
    <name evidence="1" type="ORF">H9626_00935</name>
</gene>
<dbReference type="Proteomes" id="UP000616346">
    <property type="component" value="Unassembled WGS sequence"/>
</dbReference>
<name>A0ABR8V7Q5_9BACT</name>
<comment type="caution">
    <text evidence="1">The sequence shown here is derived from an EMBL/GenBank/DDBJ whole genome shotgun (WGS) entry which is preliminary data.</text>
</comment>
<evidence type="ECO:0000313" key="1">
    <source>
        <dbReference type="EMBL" id="MBD8000792.1"/>
    </source>
</evidence>
<dbReference type="RefSeq" id="WP_191709268.1">
    <property type="nucleotide sequence ID" value="NZ_JACSPQ010000001.1"/>
</dbReference>
<organism evidence="1 2">
    <name type="scientific">Phocaeicola faecium</name>
    <dbReference type="NCBI Taxonomy" id="2762213"/>
    <lineage>
        <taxon>Bacteria</taxon>
        <taxon>Pseudomonadati</taxon>
        <taxon>Bacteroidota</taxon>
        <taxon>Bacteroidia</taxon>
        <taxon>Bacteroidales</taxon>
        <taxon>Bacteroidaceae</taxon>
        <taxon>Phocaeicola</taxon>
    </lineage>
</organism>